<dbReference type="Proteomes" id="UP000320160">
    <property type="component" value="Unassembled WGS sequence"/>
</dbReference>
<dbReference type="RefSeq" id="WP_143777736.1">
    <property type="nucleotide sequence ID" value="NZ_VKKU01000002.1"/>
</dbReference>
<protein>
    <submittedName>
        <fullName evidence="2">Uncharacterized protein</fullName>
    </submittedName>
</protein>
<gene>
    <name evidence="2" type="ORF">FOM92_15665</name>
</gene>
<name>A0A553WCU4_9SPHN</name>
<accession>A0A553WCU4</accession>
<feature type="transmembrane region" description="Helical" evidence="1">
    <location>
        <begin position="20"/>
        <end position="49"/>
    </location>
</feature>
<keyword evidence="3" id="KW-1185">Reference proteome</keyword>
<keyword evidence="1" id="KW-1133">Transmembrane helix</keyword>
<comment type="caution">
    <text evidence="2">The sequence shown here is derived from an EMBL/GenBank/DDBJ whole genome shotgun (WGS) entry which is preliminary data.</text>
</comment>
<evidence type="ECO:0000313" key="3">
    <source>
        <dbReference type="Proteomes" id="UP000320160"/>
    </source>
</evidence>
<evidence type="ECO:0000313" key="2">
    <source>
        <dbReference type="EMBL" id="TSB02518.1"/>
    </source>
</evidence>
<organism evidence="2 3">
    <name type="scientific">Sphingorhabdus contaminans</name>
    <dbReference type="NCBI Taxonomy" id="1343899"/>
    <lineage>
        <taxon>Bacteria</taxon>
        <taxon>Pseudomonadati</taxon>
        <taxon>Pseudomonadota</taxon>
        <taxon>Alphaproteobacteria</taxon>
        <taxon>Sphingomonadales</taxon>
        <taxon>Sphingomonadaceae</taxon>
        <taxon>Sphingorhabdus</taxon>
    </lineage>
</organism>
<dbReference type="EMBL" id="VKKU01000002">
    <property type="protein sequence ID" value="TSB02518.1"/>
    <property type="molecule type" value="Genomic_DNA"/>
</dbReference>
<keyword evidence="1" id="KW-0472">Membrane</keyword>
<dbReference type="AlphaFoldDB" id="A0A553WCU4"/>
<keyword evidence="1" id="KW-0812">Transmembrane</keyword>
<evidence type="ECO:0000256" key="1">
    <source>
        <dbReference type="SAM" id="Phobius"/>
    </source>
</evidence>
<proteinExistence type="predicted"/>
<sequence>MTQISFAIRPVPQSDWLFRWQMAISTAFASGSLTTALFNLGVLISLSLVRSTLSRFTKARL</sequence>
<reference evidence="2 3" key="1">
    <citation type="submission" date="2019-07" db="EMBL/GenBank/DDBJ databases">
        <authorList>
            <person name="Park M."/>
        </authorList>
    </citation>
    <scope>NUCLEOTIDE SEQUENCE [LARGE SCALE GENOMIC DNA]</scope>
    <source>
        <strain evidence="2 3">KCTC32445</strain>
    </source>
</reference>